<proteinExistence type="predicted"/>
<dbReference type="GO" id="GO:0005506">
    <property type="term" value="F:iron ion binding"/>
    <property type="evidence" value="ECO:0007669"/>
    <property type="project" value="InterPro"/>
</dbReference>
<reference evidence="2 3" key="1">
    <citation type="journal article" date="2019" name="Mol. Biol. Evol.">
        <title>Blast fungal genomes show frequent chromosomal changes, gene gains and losses, and effector gene turnover.</title>
        <authorList>
            <person name="Gomez Luciano L.B."/>
            <person name="Jason Tsai I."/>
            <person name="Chuma I."/>
            <person name="Tosa Y."/>
            <person name="Chen Y.H."/>
            <person name="Li J.Y."/>
            <person name="Li M.Y."/>
            <person name="Jade Lu M.Y."/>
            <person name="Nakayashiki H."/>
            <person name="Li W.H."/>
        </authorList>
    </citation>
    <scope>NUCLEOTIDE SEQUENCE [LARGE SCALE GENOMIC DNA]</scope>
    <source>
        <strain evidence="2">MZ5-1-6</strain>
    </source>
</reference>
<dbReference type="GO" id="GO:0020037">
    <property type="term" value="F:heme binding"/>
    <property type="evidence" value="ECO:0007669"/>
    <property type="project" value="InterPro"/>
</dbReference>
<dbReference type="Pfam" id="PF00067">
    <property type="entry name" value="p450"/>
    <property type="match status" value="1"/>
</dbReference>
<dbReference type="SUPFAM" id="SSF48264">
    <property type="entry name" value="Cytochrome P450"/>
    <property type="match status" value="1"/>
</dbReference>
<name>A0A4P7NFC3_PYROR</name>
<feature type="transmembrane region" description="Helical" evidence="1">
    <location>
        <begin position="26"/>
        <end position="45"/>
    </location>
</feature>
<dbReference type="VEuPathDB" id="FungiDB:M_BR32_EuGene_00034151"/>
<dbReference type="GO" id="GO:0004497">
    <property type="term" value="F:monooxygenase activity"/>
    <property type="evidence" value="ECO:0007669"/>
    <property type="project" value="InterPro"/>
</dbReference>
<dbReference type="InterPro" id="IPR036396">
    <property type="entry name" value="Cyt_P450_sf"/>
</dbReference>
<organism evidence="2 3">
    <name type="scientific">Pyricularia oryzae</name>
    <name type="common">Rice blast fungus</name>
    <name type="synonym">Magnaporthe oryzae</name>
    <dbReference type="NCBI Taxonomy" id="318829"/>
    <lineage>
        <taxon>Eukaryota</taxon>
        <taxon>Fungi</taxon>
        <taxon>Dikarya</taxon>
        <taxon>Ascomycota</taxon>
        <taxon>Pezizomycotina</taxon>
        <taxon>Sordariomycetes</taxon>
        <taxon>Sordariomycetidae</taxon>
        <taxon>Magnaporthales</taxon>
        <taxon>Pyriculariaceae</taxon>
        <taxon>Pyricularia</taxon>
    </lineage>
</organism>
<dbReference type="Proteomes" id="UP000294847">
    <property type="component" value="Chromosome 4"/>
</dbReference>
<keyword evidence="1" id="KW-0812">Transmembrane</keyword>
<gene>
    <name evidence="2" type="ORF">PoMZ_07504</name>
</gene>
<evidence type="ECO:0000313" key="3">
    <source>
        <dbReference type="Proteomes" id="UP000294847"/>
    </source>
</evidence>
<evidence type="ECO:0000313" key="2">
    <source>
        <dbReference type="EMBL" id="QBZ60562.1"/>
    </source>
</evidence>
<sequence length="215" mass="24331">MNHSPLPPDEAEPVKVLELLLPAYETLWRVVLLTFLSTLSIAGVLRMMCGASNFNESQFIAHFLSSHTVRHTGICEWLTIQQEGLRLYQINKACLPRRQPDQSRCSSIISADIEAVHLDPNIWGPDARQFRPERFTNLMRLQNAAYLPFGTKPHRCPAYAGFGERLIALLVTALCSRFHPSRASARFNDASLDGDQSASLPTGRADMQDWRWVRK</sequence>
<protein>
    <submittedName>
        <fullName evidence="2">Uncharacterized protein</fullName>
    </submittedName>
</protein>
<dbReference type="AlphaFoldDB" id="A0A4P7NFC3"/>
<keyword evidence="1" id="KW-1133">Transmembrane helix</keyword>
<dbReference type="GO" id="GO:0016705">
    <property type="term" value="F:oxidoreductase activity, acting on paired donors, with incorporation or reduction of molecular oxygen"/>
    <property type="evidence" value="ECO:0007669"/>
    <property type="project" value="InterPro"/>
</dbReference>
<accession>A0A4P7NFC3</accession>
<dbReference type="Gene3D" id="1.10.630.10">
    <property type="entry name" value="Cytochrome P450"/>
    <property type="match status" value="1"/>
</dbReference>
<dbReference type="InterPro" id="IPR001128">
    <property type="entry name" value="Cyt_P450"/>
</dbReference>
<evidence type="ECO:0000256" key="1">
    <source>
        <dbReference type="SAM" id="Phobius"/>
    </source>
</evidence>
<dbReference type="EMBL" id="CP034207">
    <property type="protein sequence ID" value="QBZ60562.1"/>
    <property type="molecule type" value="Genomic_DNA"/>
</dbReference>
<keyword evidence="1" id="KW-0472">Membrane</keyword>